<dbReference type="RefSeq" id="WP_183280029.1">
    <property type="nucleotide sequence ID" value="NZ_BLZR01000003.1"/>
</dbReference>
<organism evidence="2 3">
    <name type="scientific">Clostridium fungisolvens</name>
    <dbReference type="NCBI Taxonomy" id="1604897"/>
    <lineage>
        <taxon>Bacteria</taxon>
        <taxon>Bacillati</taxon>
        <taxon>Bacillota</taxon>
        <taxon>Clostridia</taxon>
        <taxon>Eubacteriales</taxon>
        <taxon>Clostridiaceae</taxon>
        <taxon>Clostridium</taxon>
    </lineage>
</organism>
<dbReference type="EMBL" id="BLZR01000003">
    <property type="protein sequence ID" value="GFP78532.1"/>
    <property type="molecule type" value="Genomic_DNA"/>
</dbReference>
<dbReference type="AlphaFoldDB" id="A0A6V8SPP9"/>
<protein>
    <submittedName>
        <fullName evidence="2">Uncharacterized protein</fullName>
    </submittedName>
</protein>
<name>A0A6V8SPP9_9CLOT</name>
<keyword evidence="1" id="KW-0812">Transmembrane</keyword>
<proteinExistence type="predicted"/>
<feature type="transmembrane region" description="Helical" evidence="1">
    <location>
        <begin position="127"/>
        <end position="143"/>
    </location>
</feature>
<dbReference type="NCBIfam" id="NF041644">
    <property type="entry name" value="CBO0543_fam"/>
    <property type="match status" value="1"/>
</dbReference>
<keyword evidence="1" id="KW-0472">Membrane</keyword>
<feature type="transmembrane region" description="Helical" evidence="1">
    <location>
        <begin position="98"/>
        <end position="115"/>
    </location>
</feature>
<keyword evidence="3" id="KW-1185">Reference proteome</keyword>
<keyword evidence="1" id="KW-1133">Transmembrane helix</keyword>
<gene>
    <name evidence="2" type="ORF">bsdtw1_04766</name>
</gene>
<dbReference type="InterPro" id="IPR048147">
    <property type="entry name" value="CBO0543-like"/>
</dbReference>
<reference evidence="2 3" key="1">
    <citation type="submission" date="2020-07" db="EMBL/GenBank/DDBJ databases">
        <title>A new beta-1,3-glucan-decomposing anaerobic bacterium isolated from anoxic soil subjected to biological soil disinfestation.</title>
        <authorList>
            <person name="Ueki A."/>
            <person name="Tonouchi A."/>
        </authorList>
    </citation>
    <scope>NUCLEOTIDE SEQUENCE [LARGE SCALE GENOMIC DNA]</scope>
    <source>
        <strain evidence="2 3">TW1</strain>
    </source>
</reference>
<feature type="transmembrane region" description="Helical" evidence="1">
    <location>
        <begin position="6"/>
        <end position="23"/>
    </location>
</feature>
<dbReference type="Proteomes" id="UP000580568">
    <property type="component" value="Unassembled WGS sequence"/>
</dbReference>
<sequence>MDKNYIFILIGWLVTIGLLLKFIPKNKIREAHVAFFFKQLLTWILGLLVVQLGLIEYPVRLFPSANKTSFTFEYFIYPSICAIFNVNYPEKKNTFNQFLYYFYFCTTITILEIFVEKHTSIIKYIHWDWYITWITLFLTFYLTRKYYTWFFKLNQKDK</sequence>
<evidence type="ECO:0000313" key="2">
    <source>
        <dbReference type="EMBL" id="GFP78532.1"/>
    </source>
</evidence>
<feature type="transmembrane region" description="Helical" evidence="1">
    <location>
        <begin position="35"/>
        <end position="55"/>
    </location>
</feature>
<comment type="caution">
    <text evidence="2">The sequence shown here is derived from an EMBL/GenBank/DDBJ whole genome shotgun (WGS) entry which is preliminary data.</text>
</comment>
<evidence type="ECO:0000256" key="1">
    <source>
        <dbReference type="SAM" id="Phobius"/>
    </source>
</evidence>
<evidence type="ECO:0000313" key="3">
    <source>
        <dbReference type="Proteomes" id="UP000580568"/>
    </source>
</evidence>
<accession>A0A6V8SPP9</accession>